<proteinExistence type="predicted"/>
<evidence type="ECO:0000313" key="2">
    <source>
        <dbReference type="Proteomes" id="UP001150581"/>
    </source>
</evidence>
<reference evidence="1" key="1">
    <citation type="submission" date="2022-07" db="EMBL/GenBank/DDBJ databases">
        <title>Phylogenomic reconstructions and comparative analyses of Kickxellomycotina fungi.</title>
        <authorList>
            <person name="Reynolds N.K."/>
            <person name="Stajich J.E."/>
            <person name="Barry K."/>
            <person name="Grigoriev I.V."/>
            <person name="Crous P."/>
            <person name="Smith M.E."/>
        </authorList>
    </citation>
    <scope>NUCLEOTIDE SEQUENCE</scope>
    <source>
        <strain evidence="1">Benny 63K</strain>
    </source>
</reference>
<evidence type="ECO:0000313" key="1">
    <source>
        <dbReference type="EMBL" id="KAJ1901859.1"/>
    </source>
</evidence>
<comment type="caution">
    <text evidence="1">The sequence shown here is derived from an EMBL/GenBank/DDBJ whole genome shotgun (WGS) entry which is preliminary data.</text>
</comment>
<sequence>MLKAGFQRSLAQLQRQFSSQLTISNMQTTRALHMSAAAAATHQVESFRVTRPTKVLGLNDLRDNKGARKIKKRLGRGHGSGHGKTSGRGQKGQNSRAGNGKPGPGFEGGQTPLMRVFPKRGFKNAFRRELQPLNLDRIQHWINTGRLDASKPITLKQIYDSNLIRFTDGVSLLARGSEVLTTPITLEVSRASQMAIKRVEEIGGKVVCVYHNKLAMRALLHPEKFAVLPKSAMPATTKMKRLYADPERRGFLAPGIRDKYKPVSFNLNRVAPKAEGAVKAKPKAKPKSNAAATEIVV</sequence>
<name>A0ACC1IVX5_9FUNG</name>
<accession>A0ACC1IVX5</accession>
<keyword evidence="2" id="KW-1185">Reference proteome</keyword>
<protein>
    <submittedName>
        <fullName evidence="1">YmL10</fullName>
    </submittedName>
</protein>
<organism evidence="1 2">
    <name type="scientific">Kickxella alabastrina</name>
    <dbReference type="NCBI Taxonomy" id="61397"/>
    <lineage>
        <taxon>Eukaryota</taxon>
        <taxon>Fungi</taxon>
        <taxon>Fungi incertae sedis</taxon>
        <taxon>Zoopagomycota</taxon>
        <taxon>Kickxellomycotina</taxon>
        <taxon>Kickxellomycetes</taxon>
        <taxon>Kickxellales</taxon>
        <taxon>Kickxellaceae</taxon>
        <taxon>Kickxella</taxon>
    </lineage>
</organism>
<gene>
    <name evidence="1" type="primary">MRPL10</name>
    <name evidence="1" type="ORF">LPJ66_000470</name>
</gene>
<dbReference type="Proteomes" id="UP001150581">
    <property type="component" value="Unassembled WGS sequence"/>
</dbReference>
<dbReference type="EMBL" id="JANBPG010000013">
    <property type="protein sequence ID" value="KAJ1901859.1"/>
    <property type="molecule type" value="Genomic_DNA"/>
</dbReference>